<reference evidence="2 3" key="1">
    <citation type="submission" date="2024-11" db="EMBL/GenBank/DDBJ databases">
        <title>Chromosome-level genome assembly of Eucalyptus globulus Labill. provides insights into its genome evolution.</title>
        <authorList>
            <person name="Li X."/>
        </authorList>
    </citation>
    <scope>NUCLEOTIDE SEQUENCE [LARGE SCALE GENOMIC DNA]</scope>
    <source>
        <strain evidence="2">CL2024</strain>
        <tissue evidence="2">Fresh tender leaves</tissue>
    </source>
</reference>
<feature type="region of interest" description="Disordered" evidence="1">
    <location>
        <begin position="102"/>
        <end position="201"/>
    </location>
</feature>
<comment type="caution">
    <text evidence="2">The sequence shown here is derived from an EMBL/GenBank/DDBJ whole genome shotgun (WGS) entry which is preliminary data.</text>
</comment>
<organism evidence="2 3">
    <name type="scientific">Eucalyptus globulus</name>
    <name type="common">Tasmanian blue gum</name>
    <dbReference type="NCBI Taxonomy" id="34317"/>
    <lineage>
        <taxon>Eukaryota</taxon>
        <taxon>Viridiplantae</taxon>
        <taxon>Streptophyta</taxon>
        <taxon>Embryophyta</taxon>
        <taxon>Tracheophyta</taxon>
        <taxon>Spermatophyta</taxon>
        <taxon>Magnoliopsida</taxon>
        <taxon>eudicotyledons</taxon>
        <taxon>Gunneridae</taxon>
        <taxon>Pentapetalae</taxon>
        <taxon>rosids</taxon>
        <taxon>malvids</taxon>
        <taxon>Myrtales</taxon>
        <taxon>Myrtaceae</taxon>
        <taxon>Myrtoideae</taxon>
        <taxon>Eucalypteae</taxon>
        <taxon>Eucalyptus</taxon>
    </lineage>
</organism>
<feature type="compositionally biased region" description="Acidic residues" evidence="1">
    <location>
        <begin position="136"/>
        <end position="158"/>
    </location>
</feature>
<evidence type="ECO:0000313" key="2">
    <source>
        <dbReference type="EMBL" id="KAL3741665.1"/>
    </source>
</evidence>
<dbReference type="AlphaFoldDB" id="A0ABD3KPB0"/>
<proteinExistence type="predicted"/>
<sequence length="201" mass="23111">MAAPPPHHSPRHFGIPQEVTEEAYYFPIDHHPEVLEYVLIESKVWIDVGKDALVRHEYRSWYHHYHDGRQEGPVLEGDVPLYILEAAFGLGTADLKDGSAVDAKDPKLEGDPECPVYSAEGANWSVEEREIVEHEEGQEEDQEWEEPEEEELEEEGPEENYLLDSPIDEPAGDEELEDDEIDSEETKDDRDDDPEYEPDED</sequence>
<feature type="compositionally biased region" description="Acidic residues" evidence="1">
    <location>
        <begin position="166"/>
        <end position="201"/>
    </location>
</feature>
<gene>
    <name evidence="2" type="ORF">ACJRO7_017174</name>
</gene>
<protein>
    <submittedName>
        <fullName evidence="2">Uncharacterized protein</fullName>
    </submittedName>
</protein>
<dbReference type="EMBL" id="JBJKBG010000004">
    <property type="protein sequence ID" value="KAL3741665.1"/>
    <property type="molecule type" value="Genomic_DNA"/>
</dbReference>
<accession>A0ABD3KPB0</accession>
<keyword evidence="3" id="KW-1185">Reference proteome</keyword>
<feature type="compositionally biased region" description="Basic and acidic residues" evidence="1">
    <location>
        <begin position="126"/>
        <end position="135"/>
    </location>
</feature>
<dbReference type="Proteomes" id="UP001634007">
    <property type="component" value="Unassembled WGS sequence"/>
</dbReference>
<evidence type="ECO:0000256" key="1">
    <source>
        <dbReference type="SAM" id="MobiDB-lite"/>
    </source>
</evidence>
<name>A0ABD3KPB0_EUCGL</name>
<evidence type="ECO:0000313" key="3">
    <source>
        <dbReference type="Proteomes" id="UP001634007"/>
    </source>
</evidence>